<dbReference type="Pfam" id="PF12848">
    <property type="entry name" value="ABC_tran_Xtn"/>
    <property type="match status" value="1"/>
</dbReference>
<dbReference type="Pfam" id="PF26051">
    <property type="entry name" value="PWI_ABCF3"/>
    <property type="match status" value="1"/>
</dbReference>
<dbReference type="PANTHER" id="PTHR19211">
    <property type="entry name" value="ATP-BINDING TRANSPORT PROTEIN-RELATED"/>
    <property type="match status" value="1"/>
</dbReference>
<keyword evidence="1" id="KW-0677">Repeat</keyword>
<dbReference type="InterPro" id="IPR003439">
    <property type="entry name" value="ABC_transporter-like_ATP-bd"/>
</dbReference>
<dbReference type="GO" id="GO:0005524">
    <property type="term" value="F:ATP binding"/>
    <property type="evidence" value="ECO:0007669"/>
    <property type="project" value="UniProtKB-KW"/>
</dbReference>
<proteinExistence type="predicted"/>
<dbReference type="CDD" id="cd03221">
    <property type="entry name" value="ABCF_EF-3"/>
    <property type="match status" value="2"/>
</dbReference>
<dbReference type="InterPro" id="IPR019412">
    <property type="entry name" value="IML2/TPR_39"/>
</dbReference>
<dbReference type="Pfam" id="PF10300">
    <property type="entry name" value="Iml2-TPR_39"/>
    <property type="match status" value="1"/>
</dbReference>
<feature type="region of interest" description="Disordered" evidence="6">
    <location>
        <begin position="1224"/>
        <end position="1243"/>
    </location>
</feature>
<evidence type="ECO:0000259" key="7">
    <source>
        <dbReference type="PROSITE" id="PS50893"/>
    </source>
</evidence>
<feature type="domain" description="ABC transporter" evidence="7">
    <location>
        <begin position="522"/>
        <end position="744"/>
    </location>
</feature>
<dbReference type="InterPro" id="IPR019039">
    <property type="entry name" value="T4-Rnl1-like_N"/>
</dbReference>
<keyword evidence="4" id="KW-0007">Acetylation</keyword>
<gene>
    <name evidence="8" type="ORF">INT44_009107</name>
</gene>
<feature type="compositionally biased region" description="Low complexity" evidence="6">
    <location>
        <begin position="1225"/>
        <end position="1237"/>
    </location>
</feature>
<evidence type="ECO:0000256" key="5">
    <source>
        <dbReference type="SAM" id="Coils"/>
    </source>
</evidence>
<dbReference type="OrthoDB" id="43460at2759"/>
<dbReference type="Gene3D" id="3.40.50.300">
    <property type="entry name" value="P-loop containing nucleotide triphosphate hydrolases"/>
    <property type="match status" value="2"/>
</dbReference>
<comment type="caution">
    <text evidence="8">The sequence shown here is derived from an EMBL/GenBank/DDBJ whole genome shotgun (WGS) entry which is preliminary data.</text>
</comment>
<dbReference type="Pfam" id="PF09511">
    <property type="entry name" value="RNA_lig_T4_1"/>
    <property type="match status" value="1"/>
</dbReference>
<dbReference type="SMART" id="SM00382">
    <property type="entry name" value="AAA"/>
    <property type="match status" value="2"/>
</dbReference>
<evidence type="ECO:0000256" key="1">
    <source>
        <dbReference type="ARBA" id="ARBA00022737"/>
    </source>
</evidence>
<dbReference type="InterPro" id="IPR032781">
    <property type="entry name" value="ABC_tran_Xtn"/>
</dbReference>
<dbReference type="PANTHER" id="PTHR19211:SF117">
    <property type="entry name" value="ATP-BINDING CASSETTE SUB-FAMILY F MEMBER 3"/>
    <property type="match status" value="1"/>
</dbReference>
<reference evidence="8" key="1">
    <citation type="submission" date="2020-12" db="EMBL/GenBank/DDBJ databases">
        <title>Metabolic potential, ecology and presence of endohyphal bacteria is reflected in genomic diversity of Mucoromycotina.</title>
        <authorList>
            <person name="Muszewska A."/>
            <person name="Okrasinska A."/>
            <person name="Steczkiewicz K."/>
            <person name="Drgas O."/>
            <person name="Orlowska M."/>
            <person name="Perlinska-Lenart U."/>
            <person name="Aleksandrzak-Piekarczyk T."/>
            <person name="Szatraj K."/>
            <person name="Zielenkiewicz U."/>
            <person name="Pilsyk S."/>
            <person name="Malc E."/>
            <person name="Mieczkowski P."/>
            <person name="Kruszewska J.S."/>
            <person name="Biernat P."/>
            <person name="Pawlowska J."/>
        </authorList>
    </citation>
    <scope>NUCLEOTIDE SEQUENCE</scope>
    <source>
        <strain evidence="8">WA0000051536</strain>
    </source>
</reference>
<dbReference type="GO" id="GO:0016887">
    <property type="term" value="F:ATP hydrolysis activity"/>
    <property type="evidence" value="ECO:0007669"/>
    <property type="project" value="InterPro"/>
</dbReference>
<dbReference type="Proteomes" id="UP000612746">
    <property type="component" value="Unassembled WGS sequence"/>
</dbReference>
<dbReference type="InterPro" id="IPR003593">
    <property type="entry name" value="AAA+_ATPase"/>
</dbReference>
<keyword evidence="3" id="KW-0067">ATP-binding</keyword>
<dbReference type="InterPro" id="IPR058770">
    <property type="entry name" value="PWI_ABCF3"/>
</dbReference>
<feature type="domain" description="ABC transporter" evidence="7">
    <location>
        <begin position="191"/>
        <end position="455"/>
    </location>
</feature>
<sequence length="1853" mass="210649">MATAQIATLIQKSVPEADDAVVEYITGYLEGTDFADDDEDGITEFVRPMLLDVGGKESEIDRLCDQLIKLLSANTNNVAQPKAGLNKLAQPINMASQSNISATVSLMKENVDLQSVRGRTIQSQVDASKLKKAELKIAAKMAKRQAKSNMAIDYEASKLIHDSEQKALAEAYKMYNPIMDYTSTKGKSKDIKLENFDISFGGKRILTDANVTLAFGRRYGLVGKNGIGKSTLLKAMARRELNVPTHISLLYVEQEVVGDDTQALEMVLKADVWRTHLLNEERRLTAEINVLDAEDAEEGATEDSRDASDKLKETLNSQLREIYQKLEDIESNKAEARASAILSGLGFDTEQQRRPTREFSGGWRMRISLARALFCKPDCLMLDEPDNMLDIPAIVWLENYLQTWPNTLLVVSHDREFLDEVATDILHQHSEKLDHYKGNYAQFDATREERQRQQLREYQSQMEFRQHLQDFIDRWRYNAKRAPQAQSKIKILEKLPTLEAPEEEKLVTFKFADPDALSAPILQMDNVKFGYSPDKIIINDIYLDMRLDSRIAVVGPNGAGEHFWCRCKSTMLKVLTGDLRPQSGLVNRNGRLRIAYFTQHHIDQLDLTKSPVGFMADKFPGKSEEEYRRHLGAFGITGMVGLQVMKTLSGGQKSRVAFACLSLVNPHILVLDEPTNHLDLHSIDALQTALAQFKGGVVIVSHDERFINTVCNEIWICEGKKLHKFSEACPKQGTLKQLVRYCVVVVLKEFKVATSVGRCLAVTNLPNFALTNPNRDMSDQSTETTCSQIVSALYEINKSVDKKKAKTVRHKDFVLPLSGVRLTSWTMLESEYKKDPCPFPVMARGLFTRKLDDNNYEVAVRGYDKFFNLGETKYTQWTWIEENTIGPYEVTSKENGCIIFISAVSENEVVVTSKHSMADPVDDQAHHAGVAYTWLLKHLDSAGRSISELSQWIRKQNVTMVAESPIMQLCDDNFEQHILEYPPETSGLYLHGINYNEIRLRTMPSDEVREIGREWGLRVAPFTVLPDVQSVKNVEASLRHEDEFENRQVEGVVIRCRTNANLPFFFKIKNDTYNEWREWREITKAILSDKNYRCRFERSIYYAHWVKERLKEHPEWFSQYKHSKNITFIRDEFEKYWEAGNLLEIGDPCTGPVELTTLCNLVELPSPLYMPITIHKNRPKRSTTDPIPGKEKGVPTNGIAKSMPSLRPNTLRAISRLGSSFQNLSVSSSTSGSSSETSVEKNETLNEEIAQVRHAMDLFLNSRIKEAENLIMPNKETSLYWSLGYAFISFLKAMMTFQNSDFETASEALKQCIHIATNARRREAGFVDSLTSWVKGSTGLASVKAMTKLQRHAELVYAESYLMKAVLSIVHDESYISFLREGLNIRNSYNIYRTLQKFLSFVEEEIAAGNDVSAYEIDDHLTSGVALGIGCFNLMLSLLPPNVLKVVEFIGFTSDREYGLKQLESIGGWEAYHKDANLPLPEKQGPDEGLRRQFCDMVLILYHVVIAGAIPVADGDISFAEDILNYNLEIYPDGVLFLYFSGKLNCSQGKIDSGIQQYQQAIATQKEWKQLHHICYWELGLNYMIKCDWTDSHSCFSILQKESNWSRSVYTYMTAVALYCSLDDVKDEQEKQTKMDEIVRLMKEVPKLTQKIAGRSLPVEKFVSRKTRKFSMQSNHLLLPDLEILCFTNSYESLPTEILHTKLQVLNATISGLEDKLKTSDAPYDNFYDDYCLAQYVRGIITRMIACSPAAEEKQDMLALHEVSMQACFNKADKVQWDHWIYYYCRYERACTCIKEGQFDEAKSDLQMVLKAAEKGYGVGSGPGAKHKYSMENALLFKCHNALSDIERQSNPK</sequence>
<dbReference type="InterPro" id="IPR027417">
    <property type="entry name" value="P-loop_NTPase"/>
</dbReference>
<dbReference type="InterPro" id="IPR011990">
    <property type="entry name" value="TPR-like_helical_dom_sf"/>
</dbReference>
<name>A0A8H7Q0Z7_9FUNG</name>
<keyword evidence="9" id="KW-1185">Reference proteome</keyword>
<dbReference type="FunFam" id="3.40.50.300:FF:000104">
    <property type="entry name" value="ATP-binding cassette sub-family F member 3"/>
    <property type="match status" value="1"/>
</dbReference>
<keyword evidence="2" id="KW-0547">Nucleotide-binding</keyword>
<keyword evidence="5" id="KW-0175">Coiled coil</keyword>
<protein>
    <recommendedName>
        <fullName evidence="7">ABC transporter domain-containing protein</fullName>
    </recommendedName>
</protein>
<dbReference type="PROSITE" id="PS00211">
    <property type="entry name" value="ABC_TRANSPORTER_1"/>
    <property type="match status" value="2"/>
</dbReference>
<dbReference type="InterPro" id="IPR050611">
    <property type="entry name" value="ABCF"/>
</dbReference>
<dbReference type="SUPFAM" id="SSF48452">
    <property type="entry name" value="TPR-like"/>
    <property type="match status" value="1"/>
</dbReference>
<feature type="region of interest" description="Disordered" evidence="6">
    <location>
        <begin position="1177"/>
        <end position="1202"/>
    </location>
</feature>
<dbReference type="FunFam" id="3.40.50.300:FF:000882">
    <property type="entry name" value="Translation initiation regulator (Gcn20)"/>
    <property type="match status" value="1"/>
</dbReference>
<dbReference type="SUPFAM" id="SSF52540">
    <property type="entry name" value="P-loop containing nucleoside triphosphate hydrolases"/>
    <property type="match status" value="2"/>
</dbReference>
<accession>A0A8H7Q0Z7</accession>
<dbReference type="PROSITE" id="PS50893">
    <property type="entry name" value="ABC_TRANSPORTER_2"/>
    <property type="match status" value="2"/>
</dbReference>
<dbReference type="EMBL" id="JAEPRA010000006">
    <property type="protein sequence ID" value="KAG2184092.1"/>
    <property type="molecule type" value="Genomic_DNA"/>
</dbReference>
<dbReference type="Pfam" id="PF00005">
    <property type="entry name" value="ABC_tran"/>
    <property type="match status" value="2"/>
</dbReference>
<feature type="coiled-coil region" evidence="5">
    <location>
        <begin position="312"/>
        <end position="339"/>
    </location>
</feature>
<evidence type="ECO:0000256" key="3">
    <source>
        <dbReference type="ARBA" id="ARBA00022840"/>
    </source>
</evidence>
<organism evidence="8 9">
    <name type="scientific">Umbelopsis vinacea</name>
    <dbReference type="NCBI Taxonomy" id="44442"/>
    <lineage>
        <taxon>Eukaryota</taxon>
        <taxon>Fungi</taxon>
        <taxon>Fungi incertae sedis</taxon>
        <taxon>Mucoromycota</taxon>
        <taxon>Mucoromycotina</taxon>
        <taxon>Umbelopsidomycetes</taxon>
        <taxon>Umbelopsidales</taxon>
        <taxon>Umbelopsidaceae</taxon>
        <taxon>Umbelopsis</taxon>
    </lineage>
</organism>
<evidence type="ECO:0000256" key="6">
    <source>
        <dbReference type="SAM" id="MobiDB-lite"/>
    </source>
</evidence>
<evidence type="ECO:0000313" key="8">
    <source>
        <dbReference type="EMBL" id="KAG2184092.1"/>
    </source>
</evidence>
<evidence type="ECO:0000256" key="4">
    <source>
        <dbReference type="ARBA" id="ARBA00022990"/>
    </source>
</evidence>
<dbReference type="InterPro" id="IPR017871">
    <property type="entry name" value="ABC_transporter-like_CS"/>
</dbReference>
<evidence type="ECO:0000313" key="9">
    <source>
        <dbReference type="Proteomes" id="UP000612746"/>
    </source>
</evidence>
<evidence type="ECO:0000256" key="2">
    <source>
        <dbReference type="ARBA" id="ARBA00022741"/>
    </source>
</evidence>